<dbReference type="Proteomes" id="UP001065613">
    <property type="component" value="Chromosome"/>
</dbReference>
<sequence>MKISPLENPLKSLYEEDEHLWLTETIKLLKENRLERLDIENLIEELEDLSKRDKNQVESFLRQIIIHLLLLQYWTAEHEYNYRHWQGEIATFRVQLNRYLTTNLKQHLLDNIGDIYQDSVFIVTQKTGLGLEIFPSICPYSLEQLLDKSWLPY</sequence>
<dbReference type="Pfam" id="PF01724">
    <property type="entry name" value="DUF29"/>
    <property type="match status" value="1"/>
</dbReference>
<organism evidence="2">
    <name type="scientific">Woronichinia naegeliana WA131</name>
    <dbReference type="NCBI Taxonomy" id="2824559"/>
    <lineage>
        <taxon>Bacteria</taxon>
        <taxon>Bacillati</taxon>
        <taxon>Cyanobacteriota</taxon>
        <taxon>Cyanophyceae</taxon>
        <taxon>Synechococcales</taxon>
        <taxon>Coelosphaeriaceae</taxon>
        <taxon>Woronichinia</taxon>
    </lineage>
</organism>
<name>A0A977L004_9CYAN</name>
<proteinExistence type="predicted"/>
<dbReference type="PANTHER" id="PTHR34235">
    <property type="entry name" value="SLR1203 PROTEIN-RELATED"/>
    <property type="match status" value="1"/>
</dbReference>
<accession>A0A977L004</accession>
<reference evidence="2" key="1">
    <citation type="submission" date="2021-04" db="EMBL/GenBank/DDBJ databases">
        <title>Genome sequence of Woronichinia naegeliana from Washington state freshwater lake bloom.</title>
        <authorList>
            <person name="Dreher T.W."/>
        </authorList>
    </citation>
    <scope>NUCLEOTIDE SEQUENCE</scope>
    <source>
        <strain evidence="2">WA131</strain>
    </source>
</reference>
<dbReference type="PANTHER" id="PTHR34235:SF3">
    <property type="entry name" value="SLR1203 PROTEIN"/>
    <property type="match status" value="1"/>
</dbReference>
<protein>
    <submittedName>
        <fullName evidence="2">DUF29 domain-containing protein</fullName>
    </submittedName>
</protein>
<keyword evidence="1" id="KW-0175">Coiled coil</keyword>
<dbReference type="AlphaFoldDB" id="A0A977L004"/>
<feature type="coiled-coil region" evidence="1">
    <location>
        <begin position="29"/>
        <end position="63"/>
    </location>
</feature>
<evidence type="ECO:0000256" key="1">
    <source>
        <dbReference type="SAM" id="Coils"/>
    </source>
</evidence>
<dbReference type="InterPro" id="IPR002636">
    <property type="entry name" value="DUF29"/>
</dbReference>
<dbReference type="EMBL" id="CP073041">
    <property type="protein sequence ID" value="UXE63074.1"/>
    <property type="molecule type" value="Genomic_DNA"/>
</dbReference>
<gene>
    <name evidence="2" type="ORF">KA717_10610</name>
</gene>
<dbReference type="KEGG" id="wna:KA717_10610"/>
<evidence type="ECO:0000313" key="2">
    <source>
        <dbReference type="EMBL" id="UXE63074.1"/>
    </source>
</evidence>
<dbReference type="Gene3D" id="1.20.1220.20">
    <property type="entry name" value="Uncharcterised protein PF01724"/>
    <property type="match status" value="1"/>
</dbReference>